<evidence type="ECO:0000256" key="7">
    <source>
        <dbReference type="ARBA" id="ARBA00023295"/>
    </source>
</evidence>
<dbReference type="EMBL" id="JASZZN010000003">
    <property type="protein sequence ID" value="MDM4014707.1"/>
    <property type="molecule type" value="Genomic_DNA"/>
</dbReference>
<keyword evidence="4" id="KW-0964">Secreted</keyword>
<protein>
    <recommendedName>
        <fullName evidence="3">non-reducing end alpha-L-arabinofuranosidase</fullName>
        <ecNumber evidence="3">3.2.1.55</ecNumber>
    </recommendedName>
</protein>
<keyword evidence="6 8" id="KW-0378">Hydrolase</keyword>
<comment type="caution">
    <text evidence="8">The sequence shown here is derived from an EMBL/GenBank/DDBJ whole genome shotgun (WGS) entry which is preliminary data.</text>
</comment>
<proteinExistence type="predicted"/>
<accession>A0ABT7PDX7</accession>
<keyword evidence="5" id="KW-0732">Signal</keyword>
<dbReference type="SUPFAM" id="SSF75005">
    <property type="entry name" value="Arabinanase/levansucrase/invertase"/>
    <property type="match status" value="1"/>
</dbReference>
<dbReference type="PANTHER" id="PTHR40631:SF2">
    <property type="entry name" value="ALPHA-L-ARABINOFURANOSIDASE"/>
    <property type="match status" value="1"/>
</dbReference>
<dbReference type="InterPro" id="IPR005193">
    <property type="entry name" value="GH62_arabinosidase"/>
</dbReference>
<dbReference type="RefSeq" id="WP_289162383.1">
    <property type="nucleotide sequence ID" value="NZ_JASZZN010000003.1"/>
</dbReference>
<gene>
    <name evidence="8" type="ORF">QTN89_04640</name>
</gene>
<organism evidence="8 9">
    <name type="scientific">Roseiconus lacunae</name>
    <dbReference type="NCBI Taxonomy" id="2605694"/>
    <lineage>
        <taxon>Bacteria</taxon>
        <taxon>Pseudomonadati</taxon>
        <taxon>Planctomycetota</taxon>
        <taxon>Planctomycetia</taxon>
        <taxon>Pirellulales</taxon>
        <taxon>Pirellulaceae</taxon>
        <taxon>Roseiconus</taxon>
    </lineage>
</organism>
<evidence type="ECO:0000313" key="8">
    <source>
        <dbReference type="EMBL" id="MDM4014707.1"/>
    </source>
</evidence>
<evidence type="ECO:0000256" key="3">
    <source>
        <dbReference type="ARBA" id="ARBA00012670"/>
    </source>
</evidence>
<evidence type="ECO:0000256" key="1">
    <source>
        <dbReference type="ARBA" id="ARBA00001462"/>
    </source>
</evidence>
<dbReference type="InterPro" id="IPR023296">
    <property type="entry name" value="Glyco_hydro_beta-prop_sf"/>
</dbReference>
<evidence type="ECO:0000256" key="5">
    <source>
        <dbReference type="ARBA" id="ARBA00022729"/>
    </source>
</evidence>
<keyword evidence="7" id="KW-0326">Glycosidase</keyword>
<evidence type="ECO:0000313" key="9">
    <source>
        <dbReference type="Proteomes" id="UP001239462"/>
    </source>
</evidence>
<comment type="catalytic activity">
    <reaction evidence="1">
        <text>Hydrolysis of terminal non-reducing alpha-L-arabinofuranoside residues in alpha-L-arabinosides.</text>
        <dbReference type="EC" id="3.2.1.55"/>
    </reaction>
</comment>
<dbReference type="PANTHER" id="PTHR40631">
    <property type="entry name" value="ALPHA-L-ARABINOFURANOSIDASE AXHA-2-RELATED"/>
    <property type="match status" value="1"/>
</dbReference>
<evidence type="ECO:0000256" key="6">
    <source>
        <dbReference type="ARBA" id="ARBA00022801"/>
    </source>
</evidence>
<reference evidence="8 9" key="1">
    <citation type="submission" date="2023-06" db="EMBL/GenBank/DDBJ databases">
        <title>Roseiconus lacunae JC819 isolated from Gulf of Mannar region, Tamil Nadu.</title>
        <authorList>
            <person name="Pk S."/>
            <person name="Ch S."/>
            <person name="Ch V.R."/>
        </authorList>
    </citation>
    <scope>NUCLEOTIDE SEQUENCE [LARGE SCALE GENOMIC DNA]</scope>
    <source>
        <strain evidence="8 9">JC819</strain>
    </source>
</reference>
<evidence type="ECO:0000256" key="2">
    <source>
        <dbReference type="ARBA" id="ARBA00004613"/>
    </source>
</evidence>
<dbReference type="EC" id="3.2.1.55" evidence="3"/>
<dbReference type="Pfam" id="PF03664">
    <property type="entry name" value="Glyco_hydro_62"/>
    <property type="match status" value="1"/>
</dbReference>
<evidence type="ECO:0000256" key="4">
    <source>
        <dbReference type="ARBA" id="ARBA00022525"/>
    </source>
</evidence>
<keyword evidence="9" id="KW-1185">Reference proteome</keyword>
<comment type="subcellular location">
    <subcellularLocation>
        <location evidence="2">Secreted</location>
    </subcellularLocation>
</comment>
<name>A0ABT7PDX7_9BACT</name>
<dbReference type="Proteomes" id="UP001239462">
    <property type="component" value="Unassembled WGS sequence"/>
</dbReference>
<sequence>MIQKKIVIASVVGYCTLAFSLNSVVDAQDSVWETGKFHWKVGPPILSVSQERLPNSEAPWVAVKDPSVVRFDGEWHLFCTLRNQKTGKGRIRIGYCNFDKWSEANQADWHLLDLTLDYHGAPQIFFFEPDQRWYLIYQAADESRGLRYGPCYSNTATIDDPTSWSKPEPLYVVPEGKKAGLDYWVICDQTHAHLLFTSLDGRIWHSQTALNRFPQGDWTTQQVVLEADLFEASHTYKMLGQDQFLTLVEAQDGRRRYFKFFTAIHPAGPWRPLAATRGNPAVSVNNVVNQDQSWATSYSHGEILRSGYNQHLEIDPKSVQLIFQGANDQEYQRGQYGDITWQLGLLQLVDAP</sequence>
<dbReference type="GO" id="GO:0016787">
    <property type="term" value="F:hydrolase activity"/>
    <property type="evidence" value="ECO:0007669"/>
    <property type="project" value="UniProtKB-KW"/>
</dbReference>
<dbReference type="Gene3D" id="2.115.10.20">
    <property type="entry name" value="Glycosyl hydrolase domain, family 43"/>
    <property type="match status" value="1"/>
</dbReference>